<evidence type="ECO:0000313" key="6">
    <source>
        <dbReference type="EMBL" id="UZE97629.1"/>
    </source>
</evidence>
<dbReference type="Pfam" id="PF01420">
    <property type="entry name" value="Methylase_S"/>
    <property type="match status" value="2"/>
</dbReference>
<accession>A0ABY6N6I3</accession>
<keyword evidence="6" id="KW-0255">Endonuclease</keyword>
<feature type="domain" description="Type I restriction modification DNA specificity" evidence="5">
    <location>
        <begin position="69"/>
        <end position="169"/>
    </location>
</feature>
<dbReference type="CDD" id="cd17244">
    <property type="entry name" value="RMtype1_S_Apa101655I-TRD2-CR2_like"/>
    <property type="match status" value="1"/>
</dbReference>
<dbReference type="PANTHER" id="PTHR30408">
    <property type="entry name" value="TYPE-1 RESTRICTION ENZYME ECOKI SPECIFICITY PROTEIN"/>
    <property type="match status" value="1"/>
</dbReference>
<keyword evidence="3" id="KW-0238">DNA-binding</keyword>
<dbReference type="EMBL" id="CP100390">
    <property type="protein sequence ID" value="UZE97629.1"/>
    <property type="molecule type" value="Genomic_DNA"/>
</dbReference>
<evidence type="ECO:0000256" key="3">
    <source>
        <dbReference type="ARBA" id="ARBA00023125"/>
    </source>
</evidence>
<gene>
    <name evidence="6" type="ORF">NKI27_07810</name>
</gene>
<dbReference type="GO" id="GO:0016787">
    <property type="term" value="F:hydrolase activity"/>
    <property type="evidence" value="ECO:0007669"/>
    <property type="project" value="UniProtKB-KW"/>
</dbReference>
<keyword evidence="4" id="KW-0175">Coiled coil</keyword>
<sequence length="405" mass="46063">MIPSGWSLLNVADFLERISIPVIPKEDKTYREIGIRSHGKGIFHKEPTDAVTIGNKRVFEIVNNAFIVNIVFAWEQAVAKTTDNEIGFIASHRFPQFLPKDNLCDIDFLLYFFKSTKGKYLLGLASPGGAGRNKTLGQKEFEKLEVILPPILEQRKIAKILSTWDKAISTTGALVSNRKQQKKALMQQLLTGKKRFGEGEWEYIKFEELFNLEIGGTPSRTVSEYWDENGETENHWLSIRDLKGKYISSTSEKISDLGVSKSNVTLIPKDTIVLSFKLTIGRRAFLTMDTYTNEAICGLEIKDKTRLDNNYLYQALEFVDFDKEIDQAIKGKTLNKAKLKRLKLLVPDIAEQQKIATVLSVSDQEIEILEQQLSDLQQEKKALMQQLLTGKKRVNITIQNRRAVC</sequence>
<keyword evidence="2" id="KW-0680">Restriction system</keyword>
<dbReference type="SUPFAM" id="SSF116734">
    <property type="entry name" value="DNA methylase specificity domain"/>
    <property type="match status" value="2"/>
</dbReference>
<evidence type="ECO:0000256" key="2">
    <source>
        <dbReference type="ARBA" id="ARBA00022747"/>
    </source>
</evidence>
<organism evidence="6 7">
    <name type="scientific">Alkalimarinus alittae</name>
    <dbReference type="NCBI Taxonomy" id="2961619"/>
    <lineage>
        <taxon>Bacteria</taxon>
        <taxon>Pseudomonadati</taxon>
        <taxon>Pseudomonadota</taxon>
        <taxon>Gammaproteobacteria</taxon>
        <taxon>Alteromonadales</taxon>
        <taxon>Alteromonadaceae</taxon>
        <taxon>Alkalimarinus</taxon>
    </lineage>
</organism>
<comment type="similarity">
    <text evidence="1">Belongs to the type-I restriction system S methylase family.</text>
</comment>
<dbReference type="PANTHER" id="PTHR30408:SF12">
    <property type="entry name" value="TYPE I RESTRICTION ENZYME MJAVIII SPECIFICITY SUBUNIT"/>
    <property type="match status" value="1"/>
</dbReference>
<evidence type="ECO:0000259" key="5">
    <source>
        <dbReference type="Pfam" id="PF01420"/>
    </source>
</evidence>
<proteinExistence type="inferred from homology"/>
<reference evidence="6" key="1">
    <citation type="submission" date="2022-06" db="EMBL/GenBank/DDBJ databases">
        <title>Alkalimarinus sp. nov., isolated from gut of a Alitta virens.</title>
        <authorList>
            <person name="Yang A.I."/>
            <person name="Shin N.-R."/>
        </authorList>
    </citation>
    <scope>NUCLEOTIDE SEQUENCE</scope>
    <source>
        <strain evidence="6">A2M4</strain>
    </source>
</reference>
<dbReference type="Proteomes" id="UP001163739">
    <property type="component" value="Chromosome"/>
</dbReference>
<feature type="coiled-coil region" evidence="4">
    <location>
        <begin position="359"/>
        <end position="393"/>
    </location>
</feature>
<keyword evidence="6" id="KW-0540">Nuclease</keyword>
<evidence type="ECO:0000256" key="1">
    <source>
        <dbReference type="ARBA" id="ARBA00010923"/>
    </source>
</evidence>
<keyword evidence="6" id="KW-0378">Hydrolase</keyword>
<dbReference type="InterPro" id="IPR000055">
    <property type="entry name" value="Restrct_endonuc_typeI_TRD"/>
</dbReference>
<evidence type="ECO:0000313" key="7">
    <source>
        <dbReference type="Proteomes" id="UP001163739"/>
    </source>
</evidence>
<dbReference type="InterPro" id="IPR052021">
    <property type="entry name" value="Type-I_RS_S_subunit"/>
</dbReference>
<keyword evidence="7" id="KW-1185">Reference proteome</keyword>
<protein>
    <submittedName>
        <fullName evidence="6">Restriction endonuclease subunit S</fullName>
        <ecNumber evidence="6">3.1.21.-</ecNumber>
    </submittedName>
</protein>
<dbReference type="RefSeq" id="WP_265049104.1">
    <property type="nucleotide sequence ID" value="NZ_CP100390.1"/>
</dbReference>
<dbReference type="GO" id="GO:0004519">
    <property type="term" value="F:endonuclease activity"/>
    <property type="evidence" value="ECO:0007669"/>
    <property type="project" value="UniProtKB-KW"/>
</dbReference>
<dbReference type="EC" id="3.1.21.-" evidence="6"/>
<name>A0ABY6N6I3_9ALTE</name>
<dbReference type="InterPro" id="IPR044946">
    <property type="entry name" value="Restrct_endonuc_typeI_TRD_sf"/>
</dbReference>
<feature type="domain" description="Type I restriction modification DNA specificity" evidence="5">
    <location>
        <begin position="200"/>
        <end position="376"/>
    </location>
</feature>
<evidence type="ECO:0000256" key="4">
    <source>
        <dbReference type="SAM" id="Coils"/>
    </source>
</evidence>
<dbReference type="Gene3D" id="1.10.287.1120">
    <property type="entry name" value="Bipartite methylase S protein"/>
    <property type="match status" value="1"/>
</dbReference>
<dbReference type="Gene3D" id="3.90.220.20">
    <property type="entry name" value="DNA methylase specificity domains"/>
    <property type="match status" value="2"/>
</dbReference>